<organism evidence="2 3">
    <name type="scientific">Sphingomonas lenta</name>
    <dbReference type="NCBI Taxonomy" id="1141887"/>
    <lineage>
        <taxon>Bacteria</taxon>
        <taxon>Pseudomonadati</taxon>
        <taxon>Pseudomonadota</taxon>
        <taxon>Alphaproteobacteria</taxon>
        <taxon>Sphingomonadales</taxon>
        <taxon>Sphingomonadaceae</taxon>
        <taxon>Sphingomonas</taxon>
    </lineage>
</organism>
<gene>
    <name evidence="2" type="ORF">CKY28_14570</name>
</gene>
<dbReference type="AlphaFoldDB" id="A0A2A2SDC9"/>
<dbReference type="EMBL" id="NSLI01000004">
    <property type="protein sequence ID" value="PAX07248.1"/>
    <property type="molecule type" value="Genomic_DNA"/>
</dbReference>
<reference evidence="3" key="1">
    <citation type="submission" date="2017-09" db="EMBL/GenBank/DDBJ databases">
        <authorList>
            <person name="Feng G."/>
            <person name="Zhu H."/>
        </authorList>
    </citation>
    <scope>NUCLEOTIDE SEQUENCE [LARGE SCALE GENOMIC DNA]</scope>
    <source>
        <strain evidence="3">1PNM-20</strain>
    </source>
</reference>
<evidence type="ECO:0000313" key="2">
    <source>
        <dbReference type="EMBL" id="PAX07248.1"/>
    </source>
</evidence>
<feature type="chain" id="PRO_5012674760" description="Lipocalin-like domain-containing protein" evidence="1">
    <location>
        <begin position="28"/>
        <end position="165"/>
    </location>
</feature>
<comment type="caution">
    <text evidence="2">The sequence shown here is derived from an EMBL/GenBank/DDBJ whole genome shotgun (WGS) entry which is preliminary data.</text>
</comment>
<name>A0A2A2SDC9_9SPHN</name>
<evidence type="ECO:0000313" key="3">
    <source>
        <dbReference type="Proteomes" id="UP000218151"/>
    </source>
</evidence>
<evidence type="ECO:0008006" key="4">
    <source>
        <dbReference type="Google" id="ProtNLM"/>
    </source>
</evidence>
<evidence type="ECO:0000256" key="1">
    <source>
        <dbReference type="SAM" id="SignalP"/>
    </source>
</evidence>
<sequence>MTHGGMARAHWAMLALATGLAACQQSAMQLTVPGATPISYETIRDGSGVLAFAETALPPDLDPRPPAHAGPGSAAVDRERVLGAWRLPADMDLEALRGALTGRGEIEHAHDFRDGQIATMRFRPNGGDETVLLMINGAHPHFATRQPPELRPAEPHRYLIAYRAD</sequence>
<protein>
    <recommendedName>
        <fullName evidence="4">Lipocalin-like domain-containing protein</fullName>
    </recommendedName>
</protein>
<accession>A0A2A2SDC9</accession>
<proteinExistence type="predicted"/>
<keyword evidence="1" id="KW-0732">Signal</keyword>
<feature type="signal peptide" evidence="1">
    <location>
        <begin position="1"/>
        <end position="27"/>
    </location>
</feature>
<keyword evidence="3" id="KW-1185">Reference proteome</keyword>
<dbReference type="Proteomes" id="UP000218151">
    <property type="component" value="Unassembled WGS sequence"/>
</dbReference>